<evidence type="ECO:0000313" key="2">
    <source>
        <dbReference type="RefSeq" id="XP_075091650.1"/>
    </source>
</evidence>
<reference evidence="1" key="1">
    <citation type="journal article" date="2014" name="Nat. Commun.">
        <title>The tobacco genome sequence and its comparison with those of tomato and potato.</title>
        <authorList>
            <person name="Sierro N."/>
            <person name="Battey J.N."/>
            <person name="Ouadi S."/>
            <person name="Bakaher N."/>
            <person name="Bovet L."/>
            <person name="Willig A."/>
            <person name="Goepfert S."/>
            <person name="Peitsch M.C."/>
            <person name="Ivanov N.V."/>
        </authorList>
    </citation>
    <scope>NUCLEOTIDE SEQUENCE [LARGE SCALE GENOMIC DNA]</scope>
</reference>
<protein>
    <submittedName>
        <fullName evidence="2">Uncharacterized protein LOC142171845</fullName>
    </submittedName>
</protein>
<evidence type="ECO:0000313" key="1">
    <source>
        <dbReference type="Proteomes" id="UP000790787"/>
    </source>
</evidence>
<sequence length="157" mass="18553">MVPRPGRALCDYARLVYNKGLSSVRLPPIAANNFKMRQVLLQTIQNNCVFRGKANKDSNTHLMDFEEIMNTFQYNGVSKDAVFLRAFPFSLKDNAKHWLRILPTGSIRTWEDMTKTFLYKYFSAAKIVKFRREIHNFCQKDTEIVFEAWERFMEIVR</sequence>
<organism evidence="1 2">
    <name type="scientific">Nicotiana tabacum</name>
    <name type="common">Common tobacco</name>
    <dbReference type="NCBI Taxonomy" id="4097"/>
    <lineage>
        <taxon>Eukaryota</taxon>
        <taxon>Viridiplantae</taxon>
        <taxon>Streptophyta</taxon>
        <taxon>Embryophyta</taxon>
        <taxon>Tracheophyta</taxon>
        <taxon>Spermatophyta</taxon>
        <taxon>Magnoliopsida</taxon>
        <taxon>eudicotyledons</taxon>
        <taxon>Gunneridae</taxon>
        <taxon>Pentapetalae</taxon>
        <taxon>asterids</taxon>
        <taxon>lamiids</taxon>
        <taxon>Solanales</taxon>
        <taxon>Solanaceae</taxon>
        <taxon>Nicotianoideae</taxon>
        <taxon>Nicotianeae</taxon>
        <taxon>Nicotiana</taxon>
    </lineage>
</organism>
<dbReference type="RefSeq" id="XP_075091650.1">
    <property type="nucleotide sequence ID" value="XM_075235549.1"/>
</dbReference>
<accession>A0AC58T340</accession>
<reference evidence="2" key="2">
    <citation type="submission" date="2025-08" db="UniProtKB">
        <authorList>
            <consortium name="RefSeq"/>
        </authorList>
    </citation>
    <scope>IDENTIFICATION</scope>
    <source>
        <tissue evidence="2">Leaf</tissue>
    </source>
</reference>
<dbReference type="Proteomes" id="UP000790787">
    <property type="component" value="Chromosome 17"/>
</dbReference>
<gene>
    <name evidence="2" type="primary">LOC142171845</name>
</gene>
<keyword evidence="1" id="KW-1185">Reference proteome</keyword>
<name>A0AC58T340_TOBAC</name>
<proteinExistence type="predicted"/>